<protein>
    <submittedName>
        <fullName evidence="1">Phage tail protein</fullName>
    </submittedName>
</protein>
<dbReference type="Pfam" id="PF10076">
    <property type="entry name" value="Phage_Mu_Gp48"/>
    <property type="match status" value="1"/>
</dbReference>
<dbReference type="EMBL" id="QFFI01000015">
    <property type="protein sequence ID" value="PWG62870.1"/>
    <property type="molecule type" value="Genomic_DNA"/>
</dbReference>
<dbReference type="OrthoDB" id="6592844at2"/>
<dbReference type="RefSeq" id="WP_109678849.1">
    <property type="nucleotide sequence ID" value="NZ_CP086615.1"/>
</dbReference>
<dbReference type="Proteomes" id="UP000245474">
    <property type="component" value="Unassembled WGS sequence"/>
</dbReference>
<reference evidence="1 2" key="1">
    <citation type="submission" date="2018-05" db="EMBL/GenBank/DDBJ databases">
        <title>Spiribacter halobius sp. nov., a moderately halophilic bacterium isolated from marine solar saltern.</title>
        <authorList>
            <person name="Zheng W.-S."/>
            <person name="Lu D.-C."/>
            <person name="Du Z.-J."/>
        </authorList>
    </citation>
    <scope>NUCLEOTIDE SEQUENCE [LARGE SCALE GENOMIC DNA]</scope>
    <source>
        <strain evidence="1 2">E85</strain>
    </source>
</reference>
<gene>
    <name evidence="1" type="ORF">DEM34_10920</name>
</gene>
<dbReference type="InterPro" id="IPR018755">
    <property type="entry name" value="Phage_Mu_Gp48"/>
</dbReference>
<comment type="caution">
    <text evidence="1">The sequence shown here is derived from an EMBL/GenBank/DDBJ whole genome shotgun (WGS) entry which is preliminary data.</text>
</comment>
<dbReference type="AlphaFoldDB" id="A0A2U2N171"/>
<evidence type="ECO:0000313" key="2">
    <source>
        <dbReference type="Proteomes" id="UP000245474"/>
    </source>
</evidence>
<organism evidence="1 2">
    <name type="scientific">Sediminicurvatus halobius</name>
    <dbReference type="NCBI Taxonomy" id="2182432"/>
    <lineage>
        <taxon>Bacteria</taxon>
        <taxon>Pseudomonadati</taxon>
        <taxon>Pseudomonadota</taxon>
        <taxon>Gammaproteobacteria</taxon>
        <taxon>Chromatiales</taxon>
        <taxon>Ectothiorhodospiraceae</taxon>
        <taxon>Sediminicurvatus</taxon>
    </lineage>
</organism>
<sequence>MALTRDDYRRALHALLPPGQALPADADSRWQQLLEALAGELARADGRAETLRDEADVRTTYELLADWERVAGLPDPCVPGEQTLEERRAALVRVLIGTGGQSRNYYVELAAALGYEITIEEHHPHTVADDVAHPIKGDTWRWAWTVRSPESTVTYLTVAGTVDEPLATWGNERLECVIERFKPAHTDVLFAYG</sequence>
<evidence type="ECO:0000313" key="1">
    <source>
        <dbReference type="EMBL" id="PWG62870.1"/>
    </source>
</evidence>
<keyword evidence="2" id="KW-1185">Reference proteome</keyword>
<accession>A0A2U2N171</accession>
<proteinExistence type="predicted"/>
<name>A0A2U2N171_9GAMM</name>